<keyword evidence="1" id="KW-0175">Coiled coil</keyword>
<proteinExistence type="predicted"/>
<dbReference type="AlphaFoldDB" id="A0A2S7F399"/>
<sequence length="746" mass="81245">MTIAEYAEEPLPSRNSDLLDQVRDVVSVPLAEAFGEVLEVLADALFRMAERAGSAQNDYLEAIQLLRQQREPIAARFRGHLAQAWQALEAARPLSVERTLARARGDLSLVSEQELDVRLAVRNLAGAIQHRWRPELMRLNRFLGFIAGGQRIDADNNPFGPEHVGAAVYAALHGLVLAPQVQLAIVKICEQELQERVGELYGRLERRLDEVALARSLPVGRTRRRAIPRNGAGDDDPAPDWISRFFQTWNAAAPLSAAQRRAACALDAHARDDHDVLPPALRALLHEAQPAAAEAAADTRRSLSPRELLSILSLLQTTPLAGFAAIGEHAEALAQGLRRQVVAIGASLGLDPAATRLDPADADTLELVGLLFEVMLDECVLQPAQRELLGQMLVPLAKVALIDSRLFVRDGHPARRLLNLLADACDGNAGDSAIEQVLLAQAQDVVERVLRDFDEHLAVFLALEAEFGSAYEQYRRRVQIAERRAAELQRAEERRDKARRLAAQAVHERLQRGADGTASPAPIETFLRQPWCQYLQQSALRDDGHGAAVSAALALGDAVLAQCRQAQTGGGVPAGGWLQPQRAELLRLWTSVGLDAAAAEAAWLGLHAALDDLAHARPVQTVAPAPVAVAPEAPAAEAVPALPEPAQASDFDHVTAEYFRTLAMGTWLDFVDREGRVQPGKLSWVSPISSRLMFVNRRGGRLCVASPEALAMMVQLDRLRLHRDDDAFYSAMQGAVDRLERVAVAA</sequence>
<evidence type="ECO:0000313" key="3">
    <source>
        <dbReference type="Proteomes" id="UP000238261"/>
    </source>
</evidence>
<dbReference type="Pfam" id="PF07793">
    <property type="entry name" value="DUF1631"/>
    <property type="match status" value="1"/>
</dbReference>
<reference evidence="3" key="1">
    <citation type="submission" date="2016-08" db="EMBL/GenBank/DDBJ databases">
        <authorList>
            <person name="Merda D."/>
            <person name="Briand M."/>
            <person name="Taghouti G."/>
            <person name="Carrere S."/>
            <person name="Gouzy J."/>
            <person name="Portier P."/>
            <person name="Jacques M.-A."/>
            <person name="Fischer-Le Saux M."/>
        </authorList>
    </citation>
    <scope>NUCLEOTIDE SEQUENCE [LARGE SCALE GENOMIC DNA]</scope>
    <source>
        <strain evidence="3">CFBP1156</strain>
    </source>
</reference>
<dbReference type="RefSeq" id="WP_046980267.1">
    <property type="nucleotide sequence ID" value="NZ_CP043476.1"/>
</dbReference>
<name>A0A2S7F399_9XANT</name>
<evidence type="ECO:0000256" key="1">
    <source>
        <dbReference type="SAM" id="Coils"/>
    </source>
</evidence>
<comment type="caution">
    <text evidence="2">The sequence shown here is derived from an EMBL/GenBank/DDBJ whole genome shotgun (WGS) entry which is preliminary data.</text>
</comment>
<accession>A0A2S7F399</accession>
<gene>
    <name evidence="2" type="ORF">XhyaCFBP1156_01505</name>
</gene>
<dbReference type="Proteomes" id="UP000238261">
    <property type="component" value="Unassembled WGS sequence"/>
</dbReference>
<protein>
    <submittedName>
        <fullName evidence="2">DUF1631 domain-containing protein</fullName>
    </submittedName>
</protein>
<dbReference type="InterPro" id="IPR012434">
    <property type="entry name" value="DUF1631"/>
</dbReference>
<dbReference type="OrthoDB" id="6188167at2"/>
<dbReference type="EMBL" id="MDEG01000001">
    <property type="protein sequence ID" value="PPU99858.1"/>
    <property type="molecule type" value="Genomic_DNA"/>
</dbReference>
<feature type="coiled-coil region" evidence="1">
    <location>
        <begin position="471"/>
        <end position="508"/>
    </location>
</feature>
<evidence type="ECO:0000313" key="2">
    <source>
        <dbReference type="EMBL" id="PPU99858.1"/>
    </source>
</evidence>
<organism evidence="2 3">
    <name type="scientific">Xanthomonas hyacinthi</name>
    <dbReference type="NCBI Taxonomy" id="56455"/>
    <lineage>
        <taxon>Bacteria</taxon>
        <taxon>Pseudomonadati</taxon>
        <taxon>Pseudomonadota</taxon>
        <taxon>Gammaproteobacteria</taxon>
        <taxon>Lysobacterales</taxon>
        <taxon>Lysobacteraceae</taxon>
        <taxon>Xanthomonas</taxon>
    </lineage>
</organism>
<keyword evidence="3" id="KW-1185">Reference proteome</keyword>